<evidence type="ECO:0000313" key="7">
    <source>
        <dbReference type="EMBL" id="EFO88576.1"/>
    </source>
</evidence>
<accession>E3N7J9</accession>
<dbReference type="OrthoDB" id="515401at2759"/>
<dbReference type="SUPFAM" id="SSF57716">
    <property type="entry name" value="Glucocorticoid receptor-like (DNA-binding domain)"/>
    <property type="match status" value="1"/>
</dbReference>
<evidence type="ECO:0000256" key="5">
    <source>
        <dbReference type="SAM" id="MobiDB-lite"/>
    </source>
</evidence>
<dbReference type="GO" id="GO:0043565">
    <property type="term" value="F:sequence-specific DNA binding"/>
    <property type="evidence" value="ECO:0007669"/>
    <property type="project" value="InterPro"/>
</dbReference>
<sequence>MNNQSPQQNESDTHSLSPQYLIGFIYGAEIMKKHMEIMSSPPQLPASLVPTAGFSYSMASTDSQSSPNSVDLFTNSLNSSADQSKSTDNLEHIQLSSSPRECSMGSSAPRTTKLKSCSHCEINQSCCWRKVRSETGMMCNACFVYERKYKKSRPLSAIKKHNKMNALN</sequence>
<dbReference type="InterPro" id="IPR000679">
    <property type="entry name" value="Znf_GATA"/>
</dbReference>
<evidence type="ECO:0000256" key="4">
    <source>
        <dbReference type="PROSITE-ProRule" id="PRU00094"/>
    </source>
</evidence>
<dbReference type="eggNOG" id="KOG1601">
    <property type="taxonomic scope" value="Eukaryota"/>
</dbReference>
<dbReference type="InParanoid" id="E3N7J9"/>
<keyword evidence="3" id="KW-0539">Nucleus</keyword>
<dbReference type="Proteomes" id="UP000008281">
    <property type="component" value="Unassembled WGS sequence"/>
</dbReference>
<dbReference type="Gene3D" id="3.30.50.10">
    <property type="entry name" value="Erythroid Transcription Factor GATA-1, subunit A"/>
    <property type="match status" value="1"/>
</dbReference>
<dbReference type="STRING" id="31234.E3N7J9"/>
<keyword evidence="1" id="KW-0805">Transcription regulation</keyword>
<dbReference type="CDD" id="cd00202">
    <property type="entry name" value="ZnF_GATA"/>
    <property type="match status" value="1"/>
</dbReference>
<feature type="compositionally biased region" description="Polar residues" evidence="5">
    <location>
        <begin position="59"/>
        <end position="87"/>
    </location>
</feature>
<dbReference type="SMART" id="SM00401">
    <property type="entry name" value="ZnF_GATA"/>
    <property type="match status" value="1"/>
</dbReference>
<gene>
    <name evidence="7" type="ORF">CRE_13685</name>
</gene>
<proteinExistence type="predicted"/>
<keyword evidence="8" id="KW-1185">Reference proteome</keyword>
<evidence type="ECO:0000256" key="2">
    <source>
        <dbReference type="ARBA" id="ARBA00023163"/>
    </source>
</evidence>
<dbReference type="GO" id="GO:0006355">
    <property type="term" value="P:regulation of DNA-templated transcription"/>
    <property type="evidence" value="ECO:0007669"/>
    <property type="project" value="InterPro"/>
</dbReference>
<keyword evidence="2" id="KW-0804">Transcription</keyword>
<keyword evidence="4" id="KW-0479">Metal-binding</keyword>
<feature type="domain" description="GATA-type" evidence="6">
    <location>
        <begin position="111"/>
        <end position="165"/>
    </location>
</feature>
<name>E3N7J9_CAERE</name>
<dbReference type="PROSITE" id="PS00344">
    <property type="entry name" value="GATA_ZN_FINGER_1"/>
    <property type="match status" value="1"/>
</dbReference>
<dbReference type="HOGENOM" id="CLU_1679574_0_0_1"/>
<protein>
    <recommendedName>
        <fullName evidence="6">GATA-type domain-containing protein</fullName>
    </recommendedName>
</protein>
<evidence type="ECO:0000313" key="8">
    <source>
        <dbReference type="Proteomes" id="UP000008281"/>
    </source>
</evidence>
<dbReference type="InterPro" id="IPR013088">
    <property type="entry name" value="Znf_NHR/GATA"/>
</dbReference>
<evidence type="ECO:0000259" key="6">
    <source>
        <dbReference type="PROSITE" id="PS50114"/>
    </source>
</evidence>
<dbReference type="EMBL" id="DS268548">
    <property type="protein sequence ID" value="EFO88576.1"/>
    <property type="molecule type" value="Genomic_DNA"/>
</dbReference>
<reference evidence="7" key="1">
    <citation type="submission" date="2007-07" db="EMBL/GenBank/DDBJ databases">
        <title>PCAP assembly of the Caenorhabditis remanei genome.</title>
        <authorList>
            <consortium name="The Caenorhabditis remanei Sequencing Consortium"/>
            <person name="Wilson R.K."/>
        </authorList>
    </citation>
    <scope>NUCLEOTIDE SEQUENCE [LARGE SCALE GENOMIC DNA]</scope>
    <source>
        <strain evidence="7">PB4641</strain>
    </source>
</reference>
<dbReference type="GO" id="GO:0008270">
    <property type="term" value="F:zinc ion binding"/>
    <property type="evidence" value="ECO:0007669"/>
    <property type="project" value="UniProtKB-KW"/>
</dbReference>
<feature type="region of interest" description="Disordered" evidence="5">
    <location>
        <begin position="59"/>
        <end position="88"/>
    </location>
</feature>
<keyword evidence="4" id="KW-0863">Zinc-finger</keyword>
<dbReference type="PROSITE" id="PS50114">
    <property type="entry name" value="GATA_ZN_FINGER_2"/>
    <property type="match status" value="1"/>
</dbReference>
<dbReference type="AlphaFoldDB" id="E3N7J9"/>
<dbReference type="Pfam" id="PF00320">
    <property type="entry name" value="GATA"/>
    <property type="match status" value="1"/>
</dbReference>
<evidence type="ECO:0000256" key="1">
    <source>
        <dbReference type="ARBA" id="ARBA00023015"/>
    </source>
</evidence>
<keyword evidence="4" id="KW-0862">Zinc</keyword>
<evidence type="ECO:0000256" key="3">
    <source>
        <dbReference type="ARBA" id="ARBA00023242"/>
    </source>
</evidence>
<organism evidence="8">
    <name type="scientific">Caenorhabditis remanei</name>
    <name type="common">Caenorhabditis vulgaris</name>
    <dbReference type="NCBI Taxonomy" id="31234"/>
    <lineage>
        <taxon>Eukaryota</taxon>
        <taxon>Metazoa</taxon>
        <taxon>Ecdysozoa</taxon>
        <taxon>Nematoda</taxon>
        <taxon>Chromadorea</taxon>
        <taxon>Rhabditida</taxon>
        <taxon>Rhabditina</taxon>
        <taxon>Rhabditomorpha</taxon>
        <taxon>Rhabditoidea</taxon>
        <taxon>Rhabditidae</taxon>
        <taxon>Peloderinae</taxon>
        <taxon>Caenorhabditis</taxon>
    </lineage>
</organism>